<dbReference type="AlphaFoldDB" id="A0A3S5BQ75"/>
<keyword evidence="2" id="KW-1185">Reference proteome</keyword>
<sequence length="139" mass="15565">MLRIGGSARAKERLVNELTFESITKNGPDNSRHWCPLICPCHVYCFVPGCIMNRPPAGPGRHSRLDMPTSLACVQEKNNLSRTYRICCFFPSPCHWPNFSDRPINTNSELSQSPDRPIARQQGFTLTADWSIAMATQAG</sequence>
<proteinExistence type="predicted"/>
<comment type="caution">
    <text evidence="1">The sequence shown here is derived from an EMBL/GenBank/DDBJ whole genome shotgun (WGS) entry which is preliminary data.</text>
</comment>
<protein>
    <submittedName>
        <fullName evidence="1">Uncharacterized protein</fullName>
    </submittedName>
</protein>
<dbReference type="Proteomes" id="UP000784294">
    <property type="component" value="Unassembled WGS sequence"/>
</dbReference>
<name>A0A3S5BQ75_9PLAT</name>
<reference evidence="1" key="1">
    <citation type="submission" date="2018-11" db="EMBL/GenBank/DDBJ databases">
        <authorList>
            <consortium name="Pathogen Informatics"/>
        </authorList>
    </citation>
    <scope>NUCLEOTIDE SEQUENCE</scope>
</reference>
<dbReference type="EMBL" id="CAAALY010247199">
    <property type="protein sequence ID" value="VEL34209.1"/>
    <property type="molecule type" value="Genomic_DNA"/>
</dbReference>
<accession>A0A3S5BQ75</accession>
<organism evidence="1 2">
    <name type="scientific">Protopolystoma xenopodis</name>
    <dbReference type="NCBI Taxonomy" id="117903"/>
    <lineage>
        <taxon>Eukaryota</taxon>
        <taxon>Metazoa</taxon>
        <taxon>Spiralia</taxon>
        <taxon>Lophotrochozoa</taxon>
        <taxon>Platyhelminthes</taxon>
        <taxon>Monogenea</taxon>
        <taxon>Polyopisthocotylea</taxon>
        <taxon>Polystomatidea</taxon>
        <taxon>Polystomatidae</taxon>
        <taxon>Protopolystoma</taxon>
    </lineage>
</organism>
<gene>
    <name evidence="1" type="ORF">PXEA_LOCUS27649</name>
</gene>
<evidence type="ECO:0000313" key="2">
    <source>
        <dbReference type="Proteomes" id="UP000784294"/>
    </source>
</evidence>
<evidence type="ECO:0000313" key="1">
    <source>
        <dbReference type="EMBL" id="VEL34209.1"/>
    </source>
</evidence>